<dbReference type="GO" id="GO:0030246">
    <property type="term" value="F:carbohydrate binding"/>
    <property type="evidence" value="ECO:0007669"/>
    <property type="project" value="UniProtKB-KW"/>
</dbReference>
<dbReference type="InterPro" id="IPR016187">
    <property type="entry name" value="CTDL_fold"/>
</dbReference>
<accession>A0AAN8AMU4</accession>
<feature type="domain" description="C-type lectin" evidence="6">
    <location>
        <begin position="270"/>
        <end position="363"/>
    </location>
</feature>
<evidence type="ECO:0000256" key="1">
    <source>
        <dbReference type="ARBA" id="ARBA00022734"/>
    </source>
</evidence>
<gene>
    <name evidence="7" type="ORF">PBY51_022231</name>
</gene>
<feature type="transmembrane region" description="Helical" evidence="5">
    <location>
        <begin position="211"/>
        <end position="235"/>
    </location>
</feature>
<dbReference type="GO" id="GO:0038023">
    <property type="term" value="F:signaling receptor activity"/>
    <property type="evidence" value="ECO:0007669"/>
    <property type="project" value="TreeGrafter"/>
</dbReference>
<keyword evidence="4" id="KW-0175">Coiled coil</keyword>
<name>A0AAN8AMU4_ELEMC</name>
<evidence type="ECO:0000256" key="3">
    <source>
        <dbReference type="ARBA" id="ARBA00023157"/>
    </source>
</evidence>
<reference evidence="7 8" key="2">
    <citation type="journal article" date="2023" name="Mol. Biol. Evol.">
        <title>Genomics of Secondarily Temperate Adaptation in the Only Non-Antarctic Icefish.</title>
        <authorList>
            <person name="Rivera-Colon A.G."/>
            <person name="Rayamajhi N."/>
            <person name="Minhas B.F."/>
            <person name="Madrigal G."/>
            <person name="Bilyk K.T."/>
            <person name="Yoon V."/>
            <person name="Hune M."/>
            <person name="Gregory S."/>
            <person name="Cheng C.H.C."/>
            <person name="Catchen J.M."/>
        </authorList>
    </citation>
    <scope>NUCLEOTIDE SEQUENCE [LARGE SCALE GENOMIC DNA]</scope>
    <source>
        <strain evidence="7">JMC-PN-2008</strain>
    </source>
</reference>
<keyword evidence="2 5" id="KW-1133">Transmembrane helix</keyword>
<evidence type="ECO:0000313" key="8">
    <source>
        <dbReference type="Proteomes" id="UP001346869"/>
    </source>
</evidence>
<dbReference type="Proteomes" id="UP001346869">
    <property type="component" value="Unassembled WGS sequence"/>
</dbReference>
<comment type="caution">
    <text evidence="7">The sequence shown here is derived from an EMBL/GenBank/DDBJ whole genome shotgun (WGS) entry which is preliminary data.</text>
</comment>
<organism evidence="7 8">
    <name type="scientific">Eleginops maclovinus</name>
    <name type="common">Patagonian blennie</name>
    <name type="synonym">Eleginus maclovinus</name>
    <dbReference type="NCBI Taxonomy" id="56733"/>
    <lineage>
        <taxon>Eukaryota</taxon>
        <taxon>Metazoa</taxon>
        <taxon>Chordata</taxon>
        <taxon>Craniata</taxon>
        <taxon>Vertebrata</taxon>
        <taxon>Euteleostomi</taxon>
        <taxon>Actinopterygii</taxon>
        <taxon>Neopterygii</taxon>
        <taxon>Teleostei</taxon>
        <taxon>Neoteleostei</taxon>
        <taxon>Acanthomorphata</taxon>
        <taxon>Eupercaria</taxon>
        <taxon>Perciformes</taxon>
        <taxon>Notothenioidei</taxon>
        <taxon>Eleginopidae</taxon>
        <taxon>Eleginops</taxon>
    </lineage>
</organism>
<dbReference type="GO" id="GO:0005886">
    <property type="term" value="C:plasma membrane"/>
    <property type="evidence" value="ECO:0007669"/>
    <property type="project" value="TreeGrafter"/>
</dbReference>
<sequence length="363" mass="40352">MEEIYANVESVKPLNSRSSAKPEGPRSSERFLQAAVLCLGLLSLFLLAGLIGLAVRYHNSVGGAAADLSSVKANLTERLQASDQQLSSVSEERDRLNASLTEKTKEVARLQSSNKTCPAGWRKFSCVCYLISTERASWERSRQNCRASGADLVIVDSYKEQEFITSMIKEQTWIGLNDIGQEGTWKWVDGTPLTQKPSQNQTDLRRSGRRFLRAAVIGLGLLSVFLLAGLIGLAVCYHDSRFSCPTEERDRLNASLIEMKRFCPAGWRMFSSTCYHLSKATGSWEKGREECRDTGADLVVIDSAEEQTFLSNFTGGETTAWIGLTDKVEEKTWLWINGAPLSIQYWRSIQPDNGGGLEEEITL</sequence>
<evidence type="ECO:0000256" key="5">
    <source>
        <dbReference type="SAM" id="Phobius"/>
    </source>
</evidence>
<feature type="domain" description="C-type lectin" evidence="6">
    <location>
        <begin position="124"/>
        <end position="193"/>
    </location>
</feature>
<dbReference type="PANTHER" id="PTHR46784:SF1">
    <property type="entry name" value="KILLER CELL LECTIN-LIKE RECEPTOR SUBFAMILY B MEMBER 1"/>
    <property type="match status" value="1"/>
</dbReference>
<dbReference type="InterPro" id="IPR051527">
    <property type="entry name" value="KLR_subfamily_B"/>
</dbReference>
<dbReference type="EMBL" id="JAUZQC010000013">
    <property type="protein sequence ID" value="KAK5860772.1"/>
    <property type="molecule type" value="Genomic_DNA"/>
</dbReference>
<dbReference type="GO" id="GO:0042269">
    <property type="term" value="P:regulation of natural killer cell mediated cytotoxicity"/>
    <property type="evidence" value="ECO:0007669"/>
    <property type="project" value="TreeGrafter"/>
</dbReference>
<evidence type="ECO:0000313" key="7">
    <source>
        <dbReference type="EMBL" id="KAK5860772.1"/>
    </source>
</evidence>
<dbReference type="InterPro" id="IPR033989">
    <property type="entry name" value="CD209-like_CTLD"/>
</dbReference>
<proteinExistence type="predicted"/>
<dbReference type="InterPro" id="IPR016186">
    <property type="entry name" value="C-type_lectin-like/link_sf"/>
</dbReference>
<evidence type="ECO:0000256" key="4">
    <source>
        <dbReference type="SAM" id="Coils"/>
    </source>
</evidence>
<reference evidence="7 8" key="1">
    <citation type="journal article" date="2023" name="Genes (Basel)">
        <title>Chromosome-Level Genome Assembly and Circadian Gene Repertoire of the Patagonia Blennie Eleginops maclovinus-The Closest Ancestral Proxy of Antarctic Cryonotothenioids.</title>
        <authorList>
            <person name="Cheng C.C."/>
            <person name="Rivera-Colon A.G."/>
            <person name="Minhas B.F."/>
            <person name="Wilson L."/>
            <person name="Rayamajhi N."/>
            <person name="Vargas-Chacoff L."/>
            <person name="Catchen J.M."/>
        </authorList>
    </citation>
    <scope>NUCLEOTIDE SEQUENCE [LARGE SCALE GENOMIC DNA]</scope>
    <source>
        <strain evidence="7">JMC-PN-2008</strain>
    </source>
</reference>
<dbReference type="Gene3D" id="3.10.100.10">
    <property type="entry name" value="Mannose-Binding Protein A, subunit A"/>
    <property type="match status" value="2"/>
</dbReference>
<dbReference type="Pfam" id="PF00059">
    <property type="entry name" value="Lectin_C"/>
    <property type="match status" value="2"/>
</dbReference>
<dbReference type="SMART" id="SM00034">
    <property type="entry name" value="CLECT"/>
    <property type="match status" value="2"/>
</dbReference>
<feature type="transmembrane region" description="Helical" evidence="5">
    <location>
        <begin position="31"/>
        <end position="55"/>
    </location>
</feature>
<keyword evidence="1" id="KW-0430">Lectin</keyword>
<evidence type="ECO:0000256" key="2">
    <source>
        <dbReference type="ARBA" id="ARBA00022989"/>
    </source>
</evidence>
<dbReference type="CDD" id="cd03590">
    <property type="entry name" value="CLECT_DC-SIGN_like"/>
    <property type="match status" value="1"/>
</dbReference>
<dbReference type="InterPro" id="IPR001304">
    <property type="entry name" value="C-type_lectin-like"/>
</dbReference>
<keyword evidence="5" id="KW-0472">Membrane</keyword>
<dbReference type="AlphaFoldDB" id="A0AAN8AMU4"/>
<dbReference type="GO" id="GO:0009986">
    <property type="term" value="C:cell surface"/>
    <property type="evidence" value="ECO:0007669"/>
    <property type="project" value="TreeGrafter"/>
</dbReference>
<keyword evidence="8" id="KW-1185">Reference proteome</keyword>
<feature type="coiled-coil region" evidence="4">
    <location>
        <begin position="72"/>
        <end position="113"/>
    </location>
</feature>
<protein>
    <recommendedName>
        <fullName evidence="6">C-type lectin domain-containing protein</fullName>
    </recommendedName>
</protein>
<keyword evidence="3" id="KW-1015">Disulfide bond</keyword>
<dbReference type="PROSITE" id="PS50041">
    <property type="entry name" value="C_TYPE_LECTIN_2"/>
    <property type="match status" value="2"/>
</dbReference>
<keyword evidence="5" id="KW-0812">Transmembrane</keyword>
<evidence type="ECO:0000259" key="6">
    <source>
        <dbReference type="PROSITE" id="PS50041"/>
    </source>
</evidence>
<dbReference type="PANTHER" id="PTHR46784">
    <property type="entry name" value="KILLER CELL LECTIN-LIKE RECEPTOR SUBFAMILY B MEMBER 1"/>
    <property type="match status" value="1"/>
</dbReference>
<dbReference type="SUPFAM" id="SSF56436">
    <property type="entry name" value="C-type lectin-like"/>
    <property type="match status" value="2"/>
</dbReference>